<dbReference type="PRINTS" id="PR00115">
    <property type="entry name" value="F16BPHPHTASE"/>
</dbReference>
<dbReference type="InterPro" id="IPR000146">
    <property type="entry name" value="FBPase_class-1"/>
</dbReference>
<dbReference type="PANTHER" id="PTHR11556:SF35">
    <property type="entry name" value="SEDOHEPTULOSE-1,7-BISPHOSPHATASE, CHLOROPLASTIC"/>
    <property type="match status" value="1"/>
</dbReference>
<dbReference type="GO" id="GO:0000287">
    <property type="term" value="F:magnesium ion binding"/>
    <property type="evidence" value="ECO:0007669"/>
    <property type="project" value="UniProtKB-UniRule"/>
</dbReference>
<comment type="catalytic activity">
    <reaction evidence="1 9">
        <text>beta-D-fructose 1,6-bisphosphate + H2O = beta-D-fructose 6-phosphate + phosphate</text>
        <dbReference type="Rhea" id="RHEA:11064"/>
        <dbReference type="ChEBI" id="CHEBI:15377"/>
        <dbReference type="ChEBI" id="CHEBI:32966"/>
        <dbReference type="ChEBI" id="CHEBI:43474"/>
        <dbReference type="ChEBI" id="CHEBI:57634"/>
        <dbReference type="EC" id="3.1.3.11"/>
    </reaction>
</comment>
<evidence type="ECO:0000256" key="6">
    <source>
        <dbReference type="ARBA" id="ARBA00022801"/>
    </source>
</evidence>
<comment type="subcellular location">
    <subcellularLocation>
        <location evidence="9">Cytoplasm</location>
    </subcellularLocation>
</comment>
<evidence type="ECO:0000313" key="13">
    <source>
        <dbReference type="EMBL" id="RAI00837.1"/>
    </source>
</evidence>
<dbReference type="GO" id="GO:0006094">
    <property type="term" value="P:gluconeogenesis"/>
    <property type="evidence" value="ECO:0007669"/>
    <property type="project" value="UniProtKB-UniRule"/>
</dbReference>
<dbReference type="Gene3D" id="3.30.540.10">
    <property type="entry name" value="Fructose-1,6-Bisphosphatase, subunit A, domain 1"/>
    <property type="match status" value="1"/>
</dbReference>
<dbReference type="AlphaFoldDB" id="A0A8B2NMH6"/>
<dbReference type="InterPro" id="IPR028343">
    <property type="entry name" value="FBPtase"/>
</dbReference>
<feature type="binding site" evidence="9">
    <location>
        <begin position="106"/>
        <end position="109"/>
    </location>
    <ligand>
        <name>substrate</name>
    </ligand>
</feature>
<dbReference type="GO" id="GO:0005986">
    <property type="term" value="P:sucrose biosynthetic process"/>
    <property type="evidence" value="ECO:0007669"/>
    <property type="project" value="TreeGrafter"/>
</dbReference>
<dbReference type="GO" id="GO:0030388">
    <property type="term" value="P:fructose 1,6-bisphosphate metabolic process"/>
    <property type="evidence" value="ECO:0007669"/>
    <property type="project" value="TreeGrafter"/>
</dbReference>
<sequence>MNEPPTLARHLDGQREDIAKVVIAVAEVAAQLSAAISLGPLRGSMSQAVGRNTDGDRQTRLDVLADEAFAGALQDGPVLWYLSEERETVAMLNWEGSLAVAIDPLDGSSNIDANVSIGTIVSIYDALPDGDESFLRPGREQAAALYVIYGPQTAMMLTTGAGVSMFVLDRAHGEFLRAGQLYTIPAEATEFAINASNYRHWAPPIKAYIDDCLAGTDGPAGRNFNMRWIASLVAETHRILSRGGIFLYPADARPGYEEGRLRLVYECAPLAFLVEQAGGAATDGETRMLDMTPRSLHARTPFVFGSRDKVARVAAYHSLPAAEIAPLFGQRGLFKGAAS</sequence>
<comment type="cofactor">
    <cofactor evidence="9">
        <name>Mg(2+)</name>
        <dbReference type="ChEBI" id="CHEBI:18420"/>
    </cofactor>
    <text evidence="9">Binds 2 magnesium ions per subunit.</text>
</comment>
<keyword evidence="7 9" id="KW-0460">Magnesium</keyword>
<dbReference type="PIRSF" id="PIRSF500210">
    <property type="entry name" value="FBPtase"/>
    <property type="match status" value="1"/>
</dbReference>
<feature type="binding site" evidence="9">
    <location>
        <position position="266"/>
    </location>
    <ligand>
        <name>Mg(2+)</name>
        <dbReference type="ChEBI" id="CHEBI:18420"/>
        <label>2</label>
    </ligand>
</feature>
<comment type="subunit">
    <text evidence="9">Homotetramer.</text>
</comment>
<keyword evidence="14" id="KW-1185">Reference proteome</keyword>
<dbReference type="GO" id="GO:0005829">
    <property type="term" value="C:cytosol"/>
    <property type="evidence" value="ECO:0007669"/>
    <property type="project" value="TreeGrafter"/>
</dbReference>
<dbReference type="NCBIfam" id="NF006780">
    <property type="entry name" value="PRK09293.1-4"/>
    <property type="match status" value="1"/>
</dbReference>
<dbReference type="SUPFAM" id="SSF56655">
    <property type="entry name" value="Carbohydrate phosphatase"/>
    <property type="match status" value="1"/>
</dbReference>
<comment type="caution">
    <text evidence="13">The sequence shown here is derived from an EMBL/GenBank/DDBJ whole genome shotgun (WGS) entry which is preliminary data.</text>
</comment>
<evidence type="ECO:0000259" key="12">
    <source>
        <dbReference type="Pfam" id="PF18913"/>
    </source>
</evidence>
<proteinExistence type="inferred from homology"/>
<protein>
    <recommendedName>
        <fullName evidence="9">Fructose-1,6-bisphosphatase class 1</fullName>
        <shortName evidence="9">FBPase class 1</shortName>
        <ecNumber evidence="9">3.1.3.11</ecNumber>
    </recommendedName>
    <alternativeName>
        <fullName evidence="9">D-fructose-1,6-bisphosphate 1-phosphohydrolase class 1</fullName>
    </alternativeName>
</protein>
<gene>
    <name evidence="9" type="primary">fbp</name>
    <name evidence="13" type="ORF">DLJ53_16505</name>
</gene>
<dbReference type="NCBIfam" id="NF006779">
    <property type="entry name" value="PRK09293.1-3"/>
    <property type="match status" value="1"/>
</dbReference>
<dbReference type="Proteomes" id="UP000249590">
    <property type="component" value="Unassembled WGS sequence"/>
</dbReference>
<dbReference type="OrthoDB" id="9806756at2"/>
<feature type="binding site" evidence="9">
    <location>
        <position position="105"/>
    </location>
    <ligand>
        <name>Mg(2+)</name>
        <dbReference type="ChEBI" id="CHEBI:18420"/>
        <label>1</label>
    </ligand>
</feature>
<feature type="binding site" evidence="9">
    <location>
        <position position="103"/>
    </location>
    <ligand>
        <name>Mg(2+)</name>
        <dbReference type="ChEBI" id="CHEBI:18420"/>
        <label>1</label>
    </ligand>
</feature>
<evidence type="ECO:0000256" key="1">
    <source>
        <dbReference type="ARBA" id="ARBA00001273"/>
    </source>
</evidence>
<dbReference type="GO" id="GO:0006002">
    <property type="term" value="P:fructose 6-phosphate metabolic process"/>
    <property type="evidence" value="ECO:0007669"/>
    <property type="project" value="TreeGrafter"/>
</dbReference>
<evidence type="ECO:0000259" key="11">
    <source>
        <dbReference type="Pfam" id="PF00316"/>
    </source>
</evidence>
<dbReference type="GO" id="GO:0042132">
    <property type="term" value="F:fructose 1,6-bisphosphate 1-phosphatase activity"/>
    <property type="evidence" value="ECO:0007669"/>
    <property type="project" value="UniProtKB-UniRule"/>
</dbReference>
<dbReference type="Pfam" id="PF18913">
    <property type="entry name" value="FBPase_C"/>
    <property type="match status" value="1"/>
</dbReference>
<evidence type="ECO:0000256" key="4">
    <source>
        <dbReference type="ARBA" id="ARBA00022490"/>
    </source>
</evidence>
<name>A0A8B2NMH6_9HYPH</name>
<dbReference type="Gene3D" id="3.40.190.80">
    <property type="match status" value="1"/>
</dbReference>
<dbReference type="InterPro" id="IPR033391">
    <property type="entry name" value="FBPase_N"/>
</dbReference>
<evidence type="ECO:0000256" key="10">
    <source>
        <dbReference type="RuleBase" id="RU000508"/>
    </source>
</evidence>
<evidence type="ECO:0000256" key="8">
    <source>
        <dbReference type="ARBA" id="ARBA00023277"/>
    </source>
</evidence>
<evidence type="ECO:0000256" key="9">
    <source>
        <dbReference type="HAMAP-Rule" id="MF_01855"/>
    </source>
</evidence>
<dbReference type="InterPro" id="IPR020548">
    <property type="entry name" value="Fructose_bisphosphatase_AS"/>
</dbReference>
<dbReference type="RefSeq" id="WP_111347266.1">
    <property type="nucleotide sequence ID" value="NZ_QHHQ01000003.1"/>
</dbReference>
<dbReference type="PIRSF" id="PIRSF000904">
    <property type="entry name" value="FBPtase_SBPase"/>
    <property type="match status" value="1"/>
</dbReference>
<evidence type="ECO:0000313" key="14">
    <source>
        <dbReference type="Proteomes" id="UP000249590"/>
    </source>
</evidence>
<dbReference type="GO" id="GO:0006000">
    <property type="term" value="P:fructose metabolic process"/>
    <property type="evidence" value="ECO:0007669"/>
    <property type="project" value="TreeGrafter"/>
</dbReference>
<comment type="caution">
    <text evidence="9">Lacks conserved residue(s) required for the propagation of feature annotation.</text>
</comment>
<dbReference type="InterPro" id="IPR044015">
    <property type="entry name" value="FBPase_C_dom"/>
</dbReference>
<reference evidence="13 14" key="1">
    <citation type="submission" date="2018-05" db="EMBL/GenBank/DDBJ databases">
        <title>Acuticoccus sediminis sp. nov., isolated from deep-sea sediment of Indian Ocean.</title>
        <authorList>
            <person name="Liu X."/>
            <person name="Lai Q."/>
            <person name="Du Y."/>
            <person name="Sun F."/>
            <person name="Zhang X."/>
            <person name="Wang S."/>
            <person name="Shao Z."/>
        </authorList>
    </citation>
    <scope>NUCLEOTIDE SEQUENCE [LARGE SCALE GENOMIC DNA]</scope>
    <source>
        <strain evidence="13 14">PTG4-2</strain>
    </source>
</reference>
<dbReference type="PANTHER" id="PTHR11556">
    <property type="entry name" value="FRUCTOSE-1,6-BISPHOSPHATASE-RELATED"/>
    <property type="match status" value="1"/>
</dbReference>
<feature type="domain" description="Fructose-1-6-bisphosphatase class I N-terminal" evidence="11">
    <location>
        <begin position="17"/>
        <end position="177"/>
    </location>
</feature>
<dbReference type="Pfam" id="PF00316">
    <property type="entry name" value="FBPase"/>
    <property type="match status" value="1"/>
</dbReference>
<feature type="binding site" evidence="9">
    <location>
        <position position="84"/>
    </location>
    <ligand>
        <name>Mg(2+)</name>
        <dbReference type="ChEBI" id="CHEBI:18420"/>
        <label>1</label>
    </ligand>
</feature>
<keyword evidence="5 9" id="KW-0479">Metal-binding</keyword>
<evidence type="ECO:0000256" key="7">
    <source>
        <dbReference type="ARBA" id="ARBA00022842"/>
    </source>
</evidence>
<dbReference type="FunFam" id="3.40.190.80:FF:000011">
    <property type="entry name" value="Fructose-1,6-bisphosphatase class 1"/>
    <property type="match status" value="1"/>
</dbReference>
<dbReference type="CDD" id="cd00354">
    <property type="entry name" value="FBPase"/>
    <property type="match status" value="1"/>
</dbReference>
<evidence type="ECO:0000256" key="5">
    <source>
        <dbReference type="ARBA" id="ARBA00022723"/>
    </source>
</evidence>
<keyword evidence="8 9" id="KW-0119">Carbohydrate metabolism</keyword>
<feature type="domain" description="Fructose-1-6-bisphosphatase class 1 C-terminal" evidence="12">
    <location>
        <begin position="184"/>
        <end position="317"/>
    </location>
</feature>
<dbReference type="HAMAP" id="MF_01855">
    <property type="entry name" value="FBPase_class1"/>
    <property type="match status" value="1"/>
</dbReference>
<organism evidence="13 14">
    <name type="scientific">Acuticoccus sediminis</name>
    <dbReference type="NCBI Taxonomy" id="2184697"/>
    <lineage>
        <taxon>Bacteria</taxon>
        <taxon>Pseudomonadati</taxon>
        <taxon>Pseudomonadota</taxon>
        <taxon>Alphaproteobacteria</taxon>
        <taxon>Hyphomicrobiales</taxon>
        <taxon>Amorphaceae</taxon>
        <taxon>Acuticoccus</taxon>
    </lineage>
</organism>
<feature type="binding site" evidence="9">
    <location>
        <position position="106"/>
    </location>
    <ligand>
        <name>Mg(2+)</name>
        <dbReference type="ChEBI" id="CHEBI:18420"/>
        <label>2</label>
    </ligand>
</feature>
<evidence type="ECO:0000256" key="3">
    <source>
        <dbReference type="ARBA" id="ARBA00010941"/>
    </source>
</evidence>
<evidence type="ECO:0000256" key="2">
    <source>
        <dbReference type="ARBA" id="ARBA00005215"/>
    </source>
</evidence>
<dbReference type="PROSITE" id="PS00124">
    <property type="entry name" value="FBPASE"/>
    <property type="match status" value="1"/>
</dbReference>
<feature type="binding site" evidence="9">
    <location>
        <position position="103"/>
    </location>
    <ligand>
        <name>Mg(2+)</name>
        <dbReference type="ChEBI" id="CHEBI:18420"/>
        <label>2</label>
    </ligand>
</feature>
<keyword evidence="6 9" id="KW-0378">Hydrolase</keyword>
<accession>A0A8B2NMH6</accession>
<dbReference type="EC" id="3.1.3.11" evidence="9"/>
<comment type="similarity">
    <text evidence="3 9 10">Belongs to the FBPase class 1 family.</text>
</comment>
<comment type="pathway">
    <text evidence="2">Carbohydrate biosynthesis; Calvin cycle.</text>
</comment>
<feature type="binding site" evidence="9">
    <location>
        <position position="194"/>
    </location>
    <ligand>
        <name>substrate</name>
    </ligand>
</feature>
<dbReference type="EMBL" id="QHHQ01000003">
    <property type="protein sequence ID" value="RAI00837.1"/>
    <property type="molecule type" value="Genomic_DNA"/>
</dbReference>
<keyword evidence="4 9" id="KW-0963">Cytoplasm</keyword>